<evidence type="ECO:0000313" key="8">
    <source>
        <dbReference type="EMBL" id="BAP85178.1"/>
    </source>
</evidence>
<dbReference type="RefSeq" id="WP_041092935.1">
    <property type="nucleotide sequence ID" value="NZ_AP014680.1"/>
</dbReference>
<comment type="similarity">
    <text evidence="1">Belongs to the aldehyde dehydrogenase family.</text>
</comment>
<dbReference type="PANTHER" id="PTHR43353">
    <property type="entry name" value="SUCCINATE-SEMIALDEHYDE DEHYDROGENASE, MITOCHONDRIAL"/>
    <property type="match status" value="1"/>
</dbReference>
<protein>
    <recommendedName>
        <fullName evidence="6">3-sulfolactaldehyde dehydrogenase</fullName>
        <ecNumber evidence="5">1.2.1.97</ecNumber>
    </recommendedName>
</protein>
<dbReference type="FunFam" id="3.40.605.10:FF:000007">
    <property type="entry name" value="NAD/NADP-dependent betaine aldehyde dehydrogenase"/>
    <property type="match status" value="1"/>
</dbReference>
<dbReference type="Gene3D" id="3.40.309.10">
    <property type="entry name" value="Aldehyde Dehydrogenase, Chain A, domain 2"/>
    <property type="match status" value="1"/>
</dbReference>
<reference evidence="8 9" key="1">
    <citation type="submission" date="2014-11" db="EMBL/GenBank/DDBJ databases">
        <title>Complete genome sequence and analysis of Lactobacillus hokkaidonensis LOOC260T.</title>
        <authorList>
            <person name="Tanizawa Y."/>
            <person name="Tohno M."/>
            <person name="Kaminuma E."/>
            <person name="Nakamura Y."/>
            <person name="Arita M."/>
        </authorList>
    </citation>
    <scope>NUCLEOTIDE SEQUENCE [LARGE SCALE GENOMIC DNA]</scope>
    <source>
        <strain evidence="8 9">LOOC260</strain>
    </source>
</reference>
<dbReference type="STRING" id="1291742.LOOC260_106210"/>
<name>A0A0A1GWH4_9LACO</name>
<evidence type="ECO:0000256" key="5">
    <source>
        <dbReference type="ARBA" id="ARBA00066984"/>
    </source>
</evidence>
<comment type="function">
    <text evidence="4">Part of the sulfo-TAL (or sulfo-SFT) pathway, a D-sulfoquinovose degradation pathway that produces sulfolactate (SL). Catalyzes the oxidation of 3-sulfolactaldehyde (SLA) to sulfolactate (SL).</text>
</comment>
<comment type="catalytic activity">
    <reaction evidence="3">
        <text>(2S)-3-sulfolactaldehyde + NAD(+) + H2O = (2S)-3-sulfolactate + NADH + 2 H(+)</text>
        <dbReference type="Rhea" id="RHEA:47932"/>
        <dbReference type="ChEBI" id="CHEBI:15377"/>
        <dbReference type="ChEBI" id="CHEBI:15378"/>
        <dbReference type="ChEBI" id="CHEBI:57540"/>
        <dbReference type="ChEBI" id="CHEBI:57945"/>
        <dbReference type="ChEBI" id="CHEBI:61289"/>
        <dbReference type="ChEBI" id="CHEBI:90109"/>
        <dbReference type="EC" id="1.2.1.97"/>
    </reaction>
    <physiologicalReaction direction="left-to-right" evidence="3">
        <dbReference type="Rhea" id="RHEA:47933"/>
    </physiologicalReaction>
</comment>
<keyword evidence="2" id="KW-0560">Oxidoreductase</keyword>
<evidence type="ECO:0000256" key="4">
    <source>
        <dbReference type="ARBA" id="ARBA00054572"/>
    </source>
</evidence>
<dbReference type="EMBL" id="AP014680">
    <property type="protein sequence ID" value="BAP85178.1"/>
    <property type="molecule type" value="Genomic_DNA"/>
</dbReference>
<dbReference type="SUPFAM" id="SSF53720">
    <property type="entry name" value="ALDH-like"/>
    <property type="match status" value="1"/>
</dbReference>
<evidence type="ECO:0000256" key="6">
    <source>
        <dbReference type="ARBA" id="ARBA00067277"/>
    </source>
</evidence>
<dbReference type="Gene3D" id="3.40.605.10">
    <property type="entry name" value="Aldehyde Dehydrogenase, Chain A, domain 1"/>
    <property type="match status" value="1"/>
</dbReference>
<dbReference type="InterPro" id="IPR016161">
    <property type="entry name" value="Ald_DH/histidinol_DH"/>
</dbReference>
<dbReference type="InterPro" id="IPR016163">
    <property type="entry name" value="Ald_DH_C"/>
</dbReference>
<dbReference type="InterPro" id="IPR015590">
    <property type="entry name" value="Aldehyde_DH_dom"/>
</dbReference>
<dbReference type="Pfam" id="PF00171">
    <property type="entry name" value="Aldedh"/>
    <property type="match status" value="1"/>
</dbReference>
<dbReference type="NCBIfam" id="NF007497">
    <property type="entry name" value="PRK10090.1"/>
    <property type="match status" value="1"/>
</dbReference>
<dbReference type="KEGG" id="lho:LOOC260_106210"/>
<accession>A0A0A1GWH4</accession>
<dbReference type="InterPro" id="IPR050740">
    <property type="entry name" value="Aldehyde_DH_Superfamily"/>
</dbReference>
<dbReference type="GO" id="GO:0005829">
    <property type="term" value="C:cytosol"/>
    <property type="evidence" value="ECO:0007669"/>
    <property type="project" value="TreeGrafter"/>
</dbReference>
<evidence type="ECO:0000256" key="2">
    <source>
        <dbReference type="ARBA" id="ARBA00023002"/>
    </source>
</evidence>
<evidence type="ECO:0000313" key="9">
    <source>
        <dbReference type="Proteomes" id="UP000031620"/>
    </source>
</evidence>
<proteinExistence type="inferred from homology"/>
<dbReference type="InterPro" id="IPR016162">
    <property type="entry name" value="Ald_DH_N"/>
</dbReference>
<dbReference type="EC" id="1.2.1.97" evidence="5"/>
<evidence type="ECO:0000256" key="1">
    <source>
        <dbReference type="ARBA" id="ARBA00009986"/>
    </source>
</evidence>
<organism evidence="8 9">
    <name type="scientific">Paucilactobacillus hokkaidonensis JCM 18461</name>
    <dbReference type="NCBI Taxonomy" id="1291742"/>
    <lineage>
        <taxon>Bacteria</taxon>
        <taxon>Bacillati</taxon>
        <taxon>Bacillota</taxon>
        <taxon>Bacilli</taxon>
        <taxon>Lactobacillales</taxon>
        <taxon>Lactobacillaceae</taxon>
        <taxon>Paucilactobacillus</taxon>
    </lineage>
</organism>
<dbReference type="CDD" id="cd07088">
    <property type="entry name" value="ALDH_LactADH-AldA"/>
    <property type="match status" value="1"/>
</dbReference>
<dbReference type="GO" id="GO:0009450">
    <property type="term" value="P:gamma-aminobutyric acid catabolic process"/>
    <property type="evidence" value="ECO:0007669"/>
    <property type="project" value="TreeGrafter"/>
</dbReference>
<dbReference type="Proteomes" id="UP000031620">
    <property type="component" value="Chromosome"/>
</dbReference>
<evidence type="ECO:0000259" key="7">
    <source>
        <dbReference type="Pfam" id="PF00171"/>
    </source>
</evidence>
<sequence length="487" mass="52650">MAELKHYQMYINGKFVESSNKKTLTVLNPATGEPISTVPSASHEDVQAAIDGSFKAQKEWKNVPAPTRGAYLHKIADQIRINEDDLIHALQEEQGKIYDAAKVEIEFSADYLDYMGSAGRTYEGEILQSDNPNENIMIAKQPIGVTAGILPWNYPFFLVVRKLGPALVTGNTVIIKPSSDTPNIGLMFAKLVDQVDLPAGVAQFVTGPGSVVGDELSKNHKIGEISLTGSVAAGTQVMAAAAGHLARVSLELGGDAPAIICKDADIDAAVQGVIDSRVDNNGQLCNNTERVYVQESIADEFTDKLTKKMAAVTVGDPLKDKSVLMGPLINQAAVDKVDKMVQQAVKDGGEITTGGHKPEGLAGGFYYLPTVIKNCRQDMQIVKEEIFGPVLPIVTFKTLKEAVEMANDSELGLTSSIWTQSVENAQYAANQLEDGETYINRFNFEAMQGFHAGWKESGVGGSDGRHGIEEYLNTHVIYLQGHPDKLQ</sequence>
<feature type="domain" description="Aldehyde dehydrogenase" evidence="7">
    <location>
        <begin position="15"/>
        <end position="476"/>
    </location>
</feature>
<dbReference type="PANTHER" id="PTHR43353:SF5">
    <property type="entry name" value="SUCCINATE-SEMIALDEHYDE DEHYDROGENASE, MITOCHONDRIAL"/>
    <property type="match status" value="1"/>
</dbReference>
<dbReference type="FunFam" id="3.40.309.10:FF:000009">
    <property type="entry name" value="Aldehyde dehydrogenase A"/>
    <property type="match status" value="1"/>
</dbReference>
<evidence type="ECO:0000256" key="3">
    <source>
        <dbReference type="ARBA" id="ARBA00050326"/>
    </source>
</evidence>
<dbReference type="GO" id="GO:0004777">
    <property type="term" value="F:succinate-semialdehyde dehydrogenase (NAD+) activity"/>
    <property type="evidence" value="ECO:0007669"/>
    <property type="project" value="TreeGrafter"/>
</dbReference>
<dbReference type="AlphaFoldDB" id="A0A0A1GWH4"/>
<dbReference type="HOGENOM" id="CLU_005391_5_1_9"/>
<gene>
    <name evidence="8" type="primary">aldA</name>
    <name evidence="8" type="ORF">LOOC260_106210</name>
</gene>